<dbReference type="GO" id="GO:0062054">
    <property type="term" value="F:fluoride channel activity"/>
    <property type="evidence" value="ECO:0007669"/>
    <property type="project" value="UniProtKB-UniRule"/>
</dbReference>
<protein>
    <recommendedName>
        <fullName evidence="10">Fluoride-specific ion channel FluC</fullName>
    </recommendedName>
</protein>
<dbReference type="AlphaFoldDB" id="A0A1G9JXS0"/>
<gene>
    <name evidence="10" type="primary">fluC</name>
    <name evidence="10" type="synonym">crcB</name>
    <name evidence="11" type="ORF">SAMN04488242_1508</name>
</gene>
<dbReference type="Pfam" id="PF02537">
    <property type="entry name" value="CRCB"/>
    <property type="match status" value="1"/>
</dbReference>
<dbReference type="GO" id="GO:0046872">
    <property type="term" value="F:metal ion binding"/>
    <property type="evidence" value="ECO:0007669"/>
    <property type="project" value="UniProtKB-KW"/>
</dbReference>
<keyword evidence="10" id="KW-0915">Sodium</keyword>
<dbReference type="PANTHER" id="PTHR28259">
    <property type="entry name" value="FLUORIDE EXPORT PROTEIN 1-RELATED"/>
    <property type="match status" value="1"/>
</dbReference>
<evidence type="ECO:0000256" key="9">
    <source>
        <dbReference type="ARBA" id="ARBA00049940"/>
    </source>
</evidence>
<dbReference type="GO" id="GO:0005886">
    <property type="term" value="C:plasma membrane"/>
    <property type="evidence" value="ECO:0007669"/>
    <property type="project" value="UniProtKB-SubCell"/>
</dbReference>
<dbReference type="EMBL" id="FNGP01000002">
    <property type="protein sequence ID" value="SDL41865.1"/>
    <property type="molecule type" value="Genomic_DNA"/>
</dbReference>
<feature type="binding site" evidence="10">
    <location>
        <position position="76"/>
    </location>
    <ligand>
        <name>Na(+)</name>
        <dbReference type="ChEBI" id="CHEBI:29101"/>
        <note>structural</note>
    </ligand>
</feature>
<comment type="function">
    <text evidence="9 10">Fluoride-specific ion channel. Important for reducing fluoride concentration in the cell, thus reducing its toxicity.</text>
</comment>
<evidence type="ECO:0000256" key="8">
    <source>
        <dbReference type="ARBA" id="ARBA00035585"/>
    </source>
</evidence>
<feature type="transmembrane region" description="Helical" evidence="10">
    <location>
        <begin position="98"/>
        <end position="118"/>
    </location>
</feature>
<name>A0A1G9JXS0_9ACTN</name>
<evidence type="ECO:0000313" key="11">
    <source>
        <dbReference type="EMBL" id="SDL41865.1"/>
    </source>
</evidence>
<evidence type="ECO:0000256" key="10">
    <source>
        <dbReference type="HAMAP-Rule" id="MF_00454"/>
    </source>
</evidence>
<keyword evidence="10" id="KW-0406">Ion transport</keyword>
<sequence>MLDFLLVVAAGGVGAMARYELDALLSQHSTRFPVGIFLVNVLGSFVLGLVVGLHAAGDLPARWLTVVGVGLCGGFTTFSTAAVDAARLARARRWVAFAWQWLGMFVACVAFGLVGYGLGAL</sequence>
<keyword evidence="2 10" id="KW-1003">Cell membrane</keyword>
<feature type="transmembrane region" description="Helical" evidence="10">
    <location>
        <begin position="63"/>
        <end position="86"/>
    </location>
</feature>
<keyword evidence="10" id="KW-0479">Metal-binding</keyword>
<keyword evidence="10" id="KW-0813">Transport</keyword>
<evidence type="ECO:0000256" key="7">
    <source>
        <dbReference type="ARBA" id="ARBA00035120"/>
    </source>
</evidence>
<keyword evidence="6 10" id="KW-0407">Ion channel</keyword>
<dbReference type="PANTHER" id="PTHR28259:SF1">
    <property type="entry name" value="FLUORIDE EXPORT PROTEIN 1-RELATED"/>
    <property type="match status" value="1"/>
</dbReference>
<dbReference type="HAMAP" id="MF_00454">
    <property type="entry name" value="FluC"/>
    <property type="match status" value="1"/>
</dbReference>
<proteinExistence type="inferred from homology"/>
<keyword evidence="3 10" id="KW-0812">Transmembrane</keyword>
<accession>A0A1G9JXS0</accession>
<dbReference type="InterPro" id="IPR003691">
    <property type="entry name" value="FluC"/>
</dbReference>
<evidence type="ECO:0000256" key="5">
    <source>
        <dbReference type="ARBA" id="ARBA00023136"/>
    </source>
</evidence>
<evidence type="ECO:0000256" key="4">
    <source>
        <dbReference type="ARBA" id="ARBA00022989"/>
    </source>
</evidence>
<organism evidence="11 12">
    <name type="scientific">Tessaracoccus oleiagri</name>
    <dbReference type="NCBI Taxonomy" id="686624"/>
    <lineage>
        <taxon>Bacteria</taxon>
        <taxon>Bacillati</taxon>
        <taxon>Actinomycetota</taxon>
        <taxon>Actinomycetes</taxon>
        <taxon>Propionibacteriales</taxon>
        <taxon>Propionibacteriaceae</taxon>
        <taxon>Tessaracoccus</taxon>
    </lineage>
</organism>
<evidence type="ECO:0000256" key="1">
    <source>
        <dbReference type="ARBA" id="ARBA00004651"/>
    </source>
</evidence>
<dbReference type="STRING" id="686624.SAMN04488242_1508"/>
<comment type="catalytic activity">
    <reaction evidence="8">
        <text>fluoride(in) = fluoride(out)</text>
        <dbReference type="Rhea" id="RHEA:76159"/>
        <dbReference type="ChEBI" id="CHEBI:17051"/>
    </reaction>
    <physiologicalReaction direction="left-to-right" evidence="8">
        <dbReference type="Rhea" id="RHEA:76160"/>
    </physiologicalReaction>
</comment>
<keyword evidence="4 10" id="KW-1133">Transmembrane helix</keyword>
<keyword evidence="12" id="KW-1185">Reference proteome</keyword>
<evidence type="ECO:0000256" key="3">
    <source>
        <dbReference type="ARBA" id="ARBA00022692"/>
    </source>
</evidence>
<evidence type="ECO:0000256" key="2">
    <source>
        <dbReference type="ARBA" id="ARBA00022475"/>
    </source>
</evidence>
<feature type="transmembrane region" description="Helical" evidence="10">
    <location>
        <begin position="33"/>
        <end position="56"/>
    </location>
</feature>
<dbReference type="Proteomes" id="UP000199475">
    <property type="component" value="Unassembled WGS sequence"/>
</dbReference>
<dbReference type="RefSeq" id="WP_093250538.1">
    <property type="nucleotide sequence ID" value="NZ_FNGP01000002.1"/>
</dbReference>
<comment type="activity regulation">
    <text evidence="10">Na(+) is not transported, but it plays an essential structural role and its presence is essential for fluoride channel function.</text>
</comment>
<evidence type="ECO:0000313" key="12">
    <source>
        <dbReference type="Proteomes" id="UP000199475"/>
    </source>
</evidence>
<dbReference type="GO" id="GO:0140114">
    <property type="term" value="P:cellular detoxification of fluoride"/>
    <property type="evidence" value="ECO:0007669"/>
    <property type="project" value="UniProtKB-UniRule"/>
</dbReference>
<feature type="binding site" evidence="10">
    <location>
        <position position="73"/>
    </location>
    <ligand>
        <name>Na(+)</name>
        <dbReference type="ChEBI" id="CHEBI:29101"/>
        <note>structural</note>
    </ligand>
</feature>
<evidence type="ECO:0000256" key="6">
    <source>
        <dbReference type="ARBA" id="ARBA00023303"/>
    </source>
</evidence>
<reference evidence="11 12" key="1">
    <citation type="submission" date="2016-10" db="EMBL/GenBank/DDBJ databases">
        <authorList>
            <person name="de Groot N.N."/>
        </authorList>
    </citation>
    <scope>NUCLEOTIDE SEQUENCE [LARGE SCALE GENOMIC DNA]</scope>
    <source>
        <strain evidence="11 12">CGMCC 1.9159</strain>
    </source>
</reference>
<comment type="similarity">
    <text evidence="7 10">Belongs to the fluoride channel Fluc/FEX (TC 1.A.43) family.</text>
</comment>
<keyword evidence="5 10" id="KW-0472">Membrane</keyword>
<comment type="subcellular location">
    <subcellularLocation>
        <location evidence="1 10">Cell membrane</location>
        <topology evidence="1 10">Multi-pass membrane protein</topology>
    </subcellularLocation>
</comment>